<keyword evidence="3" id="KW-1185">Reference proteome</keyword>
<dbReference type="EMBL" id="JAPEUY010000018">
    <property type="protein sequence ID" value="KAJ4364173.1"/>
    <property type="molecule type" value="Genomic_DNA"/>
</dbReference>
<feature type="region of interest" description="Disordered" evidence="1">
    <location>
        <begin position="327"/>
        <end position="353"/>
    </location>
</feature>
<dbReference type="Proteomes" id="UP001140560">
    <property type="component" value="Unassembled WGS sequence"/>
</dbReference>
<reference evidence="2" key="1">
    <citation type="submission" date="2022-10" db="EMBL/GenBank/DDBJ databases">
        <title>Tapping the CABI collections for fungal endophytes: first genome assemblies for Collariella, Neodidymelliopsis, Ascochyta clinopodiicola, Didymella pomorum, Didymosphaeria variabile, Neocosmospora piperis and Neocucurbitaria cava.</title>
        <authorList>
            <person name="Hill R."/>
        </authorList>
    </citation>
    <scope>NUCLEOTIDE SEQUENCE</scope>
    <source>
        <strain evidence="2">IMI 356814</strain>
    </source>
</reference>
<gene>
    <name evidence="2" type="ORF">N0V83_009629</name>
</gene>
<name>A0A9W9CII2_9PLEO</name>
<proteinExistence type="predicted"/>
<evidence type="ECO:0000313" key="2">
    <source>
        <dbReference type="EMBL" id="KAJ4364173.1"/>
    </source>
</evidence>
<accession>A0A9W9CII2</accession>
<feature type="compositionally biased region" description="Low complexity" evidence="1">
    <location>
        <begin position="335"/>
        <end position="351"/>
    </location>
</feature>
<protein>
    <submittedName>
        <fullName evidence="2">Uncharacterized protein</fullName>
    </submittedName>
</protein>
<feature type="region of interest" description="Disordered" evidence="1">
    <location>
        <begin position="229"/>
        <end position="299"/>
    </location>
</feature>
<dbReference type="OrthoDB" id="3778423at2759"/>
<feature type="compositionally biased region" description="Basic and acidic residues" evidence="1">
    <location>
        <begin position="281"/>
        <end position="296"/>
    </location>
</feature>
<sequence length="451" mass="49445">MSDHDWHDLRETATGAMNIVRGGIPSPVLASLIDEKVPTGFARPCRPKPATSALLHKELAETNGLYFQNIAEAASATAQALWRPLTNDASIPVSDEEDRAVVKTLVDAFKDMTIARDTPGNAYRKRLTKGEAVFYNEWSIEACAWNILGMLKSIHTKGFNAPIYDHGMVDSIGQTQLWTFQERLDWVTLVLKKHEKLWTAIGAPHKLYNSTLVNFASNANRNNWVKAGREADEAHTNRPKRQRTVRPFDTNMSTFSSTTTTKDRASTRAGRPRKATTKEQVTSKDKKETKEAKELDGMVSSQLSPVPSLCTLTCSFQAAPADANTAEHEPADIVSTSSATATTTSSTSTSAPLPQQITADVEMTDIDAALLAEKKLTEKNFEDSMVATERKVSEQEHIVTGTSFTSLQANVPTATAPQTHVTAHRAVDDVQLHDAQTMEAAYLLGLLHTAR</sequence>
<evidence type="ECO:0000313" key="3">
    <source>
        <dbReference type="Proteomes" id="UP001140560"/>
    </source>
</evidence>
<organism evidence="2 3">
    <name type="scientific">Neocucurbitaria cava</name>
    <dbReference type="NCBI Taxonomy" id="798079"/>
    <lineage>
        <taxon>Eukaryota</taxon>
        <taxon>Fungi</taxon>
        <taxon>Dikarya</taxon>
        <taxon>Ascomycota</taxon>
        <taxon>Pezizomycotina</taxon>
        <taxon>Dothideomycetes</taxon>
        <taxon>Pleosporomycetidae</taxon>
        <taxon>Pleosporales</taxon>
        <taxon>Pleosporineae</taxon>
        <taxon>Cucurbitariaceae</taxon>
        <taxon>Neocucurbitaria</taxon>
    </lineage>
</organism>
<evidence type="ECO:0000256" key="1">
    <source>
        <dbReference type="SAM" id="MobiDB-lite"/>
    </source>
</evidence>
<comment type="caution">
    <text evidence="2">The sequence shown here is derived from an EMBL/GenBank/DDBJ whole genome shotgun (WGS) entry which is preliminary data.</text>
</comment>
<dbReference type="AlphaFoldDB" id="A0A9W9CII2"/>